<reference evidence="1" key="1">
    <citation type="submission" date="2021-02" db="EMBL/GenBank/DDBJ databases">
        <authorList>
            <person name="Nowell W R."/>
        </authorList>
    </citation>
    <scope>NUCLEOTIDE SEQUENCE</scope>
</reference>
<accession>A0A819FQH4</accession>
<proteinExistence type="predicted"/>
<dbReference type="EMBL" id="CAJOBD010002255">
    <property type="protein sequence ID" value="CAF3868068.1"/>
    <property type="molecule type" value="Genomic_DNA"/>
</dbReference>
<evidence type="ECO:0000313" key="2">
    <source>
        <dbReference type="Proteomes" id="UP000663836"/>
    </source>
</evidence>
<sequence length="436" mass="51273">MPRTCAIEKCKYKSRSICPCCNKNLCHNHLKEHDDLNNPQLNPLINQFNILDEQLKSSNTDKLIGDCRQKLLQWRDNCHKMINQLYEQKIHELDQRCLQKLDEQRTQLNLIRSKMTELIRQQENNQKHIDSTTLTIRHIHEEIKAIENTHLQLDIRPLTIDDSFIFIEEFEPNKCNLVNLTTPYRTIDCSGEWGPVLVSNNRYLLIDRHPNLCLINQKFEIIKQCPWKFDFIRDMCWSSTLNCFIVITRSREIYLVNEKTLATELIQTIEEQDWSSCTCSDTSFYLTARREGTNIYEFNLLSSFTLIKRWKPPHSCKQYEVILNTAYKNKTLALVISHCSTSIVHFELRSSITLDRLWSIELNISHRIGQPLIRCSSLKCDEWLVVDNNTSQLFHIRKDGQIKSVYPCNPSPWNAVMFGSNLLAIRTKNSVNFHKL</sequence>
<dbReference type="AlphaFoldDB" id="A0A819FQH4"/>
<evidence type="ECO:0000313" key="1">
    <source>
        <dbReference type="EMBL" id="CAF3868068.1"/>
    </source>
</evidence>
<comment type="caution">
    <text evidence="1">The sequence shown here is derived from an EMBL/GenBank/DDBJ whole genome shotgun (WGS) entry which is preliminary data.</text>
</comment>
<dbReference type="SUPFAM" id="SSF69322">
    <property type="entry name" value="Tricorn protease domain 2"/>
    <property type="match status" value="1"/>
</dbReference>
<name>A0A819FQH4_9BILA</name>
<protein>
    <submittedName>
        <fullName evidence="1">Uncharacterized protein</fullName>
    </submittedName>
</protein>
<organism evidence="1 2">
    <name type="scientific">Rotaria sordida</name>
    <dbReference type="NCBI Taxonomy" id="392033"/>
    <lineage>
        <taxon>Eukaryota</taxon>
        <taxon>Metazoa</taxon>
        <taxon>Spiralia</taxon>
        <taxon>Gnathifera</taxon>
        <taxon>Rotifera</taxon>
        <taxon>Eurotatoria</taxon>
        <taxon>Bdelloidea</taxon>
        <taxon>Philodinida</taxon>
        <taxon>Philodinidae</taxon>
        <taxon>Rotaria</taxon>
    </lineage>
</organism>
<dbReference type="Proteomes" id="UP000663836">
    <property type="component" value="Unassembled WGS sequence"/>
</dbReference>
<gene>
    <name evidence="1" type="ORF">JBS370_LOCUS19145</name>
</gene>